<dbReference type="RefSeq" id="WP_155353192.1">
    <property type="nucleotide sequence ID" value="NZ_BAAAHL010000012.1"/>
</dbReference>
<accession>A0A5M3WFA2</accession>
<keyword evidence="3" id="KW-1185">Reference proteome</keyword>
<evidence type="ECO:0000313" key="3">
    <source>
        <dbReference type="Proteomes" id="UP000331127"/>
    </source>
</evidence>
<comment type="caution">
    <text evidence="2">The sequence shown here is derived from an EMBL/GenBank/DDBJ whole genome shotgun (WGS) entry which is preliminary data.</text>
</comment>
<evidence type="ECO:0000259" key="1">
    <source>
        <dbReference type="Pfam" id="PF24459"/>
    </source>
</evidence>
<dbReference type="Pfam" id="PF24459">
    <property type="entry name" value="DUF7574"/>
    <property type="match status" value="1"/>
</dbReference>
<gene>
    <name evidence="2" type="ORF">Amac_010810</name>
</gene>
<feature type="domain" description="DUF7574" evidence="1">
    <location>
        <begin position="1"/>
        <end position="82"/>
    </location>
</feature>
<dbReference type="Proteomes" id="UP000331127">
    <property type="component" value="Unassembled WGS sequence"/>
</dbReference>
<evidence type="ECO:0000313" key="2">
    <source>
        <dbReference type="EMBL" id="GES07486.1"/>
    </source>
</evidence>
<protein>
    <recommendedName>
        <fullName evidence="1">DUF7574 domain-containing protein</fullName>
    </recommendedName>
</protein>
<dbReference type="OrthoDB" id="4578697at2"/>
<sequence>MSLYYSPENYGLTTIGEIDWSDGCYQFDYTVIWRNQDGQLLYGEDTGCSCPSPFEDTGLDDLTACTLPELQAHLEKRLDEEFPASETDERYAEKRNTRAAVIVDLISRARG</sequence>
<dbReference type="AlphaFoldDB" id="A0A5M3WFA2"/>
<organism evidence="2 3">
    <name type="scientific">Acrocarpospora macrocephala</name>
    <dbReference type="NCBI Taxonomy" id="150177"/>
    <lineage>
        <taxon>Bacteria</taxon>
        <taxon>Bacillati</taxon>
        <taxon>Actinomycetota</taxon>
        <taxon>Actinomycetes</taxon>
        <taxon>Streptosporangiales</taxon>
        <taxon>Streptosporangiaceae</taxon>
        <taxon>Acrocarpospora</taxon>
    </lineage>
</organism>
<dbReference type="InterPro" id="IPR055996">
    <property type="entry name" value="DUF7574"/>
</dbReference>
<name>A0A5M3WFA2_9ACTN</name>
<proteinExistence type="predicted"/>
<reference evidence="2 3" key="1">
    <citation type="submission" date="2019-10" db="EMBL/GenBank/DDBJ databases">
        <title>Whole genome shotgun sequence of Acrocarpospora macrocephala NBRC 16266.</title>
        <authorList>
            <person name="Ichikawa N."/>
            <person name="Kimura A."/>
            <person name="Kitahashi Y."/>
            <person name="Komaki H."/>
            <person name="Oguchi A."/>
        </authorList>
    </citation>
    <scope>NUCLEOTIDE SEQUENCE [LARGE SCALE GENOMIC DNA]</scope>
    <source>
        <strain evidence="2 3">NBRC 16266</strain>
    </source>
</reference>
<dbReference type="EMBL" id="BLAE01000006">
    <property type="protein sequence ID" value="GES07486.1"/>
    <property type="molecule type" value="Genomic_DNA"/>
</dbReference>